<name>A0ABU7LPQ0_9PROT</name>
<reference evidence="5 6" key="1">
    <citation type="submission" date="2024-01" db="EMBL/GenBank/DDBJ databases">
        <title>Hyphobacterium bacterium isolated from marine sediment.</title>
        <authorList>
            <person name="Zhao S."/>
        </authorList>
    </citation>
    <scope>NUCLEOTIDE SEQUENCE [LARGE SCALE GENOMIC DNA]</scope>
    <source>
        <strain evidence="6">HN65</strain>
    </source>
</reference>
<keyword evidence="2 4" id="KW-0547">Nucleotide-binding</keyword>
<evidence type="ECO:0000313" key="5">
    <source>
        <dbReference type="EMBL" id="MEE2525889.1"/>
    </source>
</evidence>
<organism evidence="5 6">
    <name type="scientific">Hyphobacterium lacteum</name>
    <dbReference type="NCBI Taxonomy" id="3116575"/>
    <lineage>
        <taxon>Bacteria</taxon>
        <taxon>Pseudomonadati</taxon>
        <taxon>Pseudomonadota</taxon>
        <taxon>Alphaproteobacteria</taxon>
        <taxon>Maricaulales</taxon>
        <taxon>Maricaulaceae</taxon>
        <taxon>Hyphobacterium</taxon>
    </lineage>
</organism>
<dbReference type="SUPFAM" id="SSF100950">
    <property type="entry name" value="NagB/RpiA/CoA transferase-like"/>
    <property type="match status" value="1"/>
</dbReference>
<dbReference type="Gene3D" id="3.40.50.10420">
    <property type="entry name" value="NagB/RpiA/CoA transferase-like"/>
    <property type="match status" value="1"/>
</dbReference>
<keyword evidence="6" id="KW-1185">Reference proteome</keyword>
<gene>
    <name evidence="5" type="ORF">V0U79_05890</name>
</gene>
<evidence type="ECO:0000256" key="4">
    <source>
        <dbReference type="RuleBase" id="RU361279"/>
    </source>
</evidence>
<dbReference type="Pfam" id="PF01812">
    <property type="entry name" value="5-FTHF_cyc-lig"/>
    <property type="match status" value="1"/>
</dbReference>
<accession>A0ABU7LPQ0</accession>
<sequence length="190" mass="20883">MISGFRKRWARKKALTRRAQILGDRDVLARALVDRFPSDIWPRIGQVVSGYVPFGTEIDSFPLMETFFCEQVSLCLPVVAERTNALMFRKWEPADGLGNGLCGNLEPLSDKPEMTPSLLIVPLLSFDAKGHRLGYGGGYYDRTLSGLRAGGVPVTAVGIAFEEQLVASVPTAKNDQSLDLVITPSRVFQP</sequence>
<comment type="cofactor">
    <cofactor evidence="4">
        <name>Mg(2+)</name>
        <dbReference type="ChEBI" id="CHEBI:18420"/>
    </cofactor>
</comment>
<dbReference type="NCBIfam" id="TIGR02727">
    <property type="entry name" value="MTHFS_bact"/>
    <property type="match status" value="1"/>
</dbReference>
<dbReference type="EMBL" id="JAZDRP010000003">
    <property type="protein sequence ID" value="MEE2525889.1"/>
    <property type="molecule type" value="Genomic_DNA"/>
</dbReference>
<dbReference type="InterPro" id="IPR002698">
    <property type="entry name" value="FTHF_cligase"/>
</dbReference>
<keyword evidence="5" id="KW-0436">Ligase</keyword>
<dbReference type="EC" id="6.3.3.2" evidence="4"/>
<dbReference type="Proteomes" id="UP001354971">
    <property type="component" value="Unassembled WGS sequence"/>
</dbReference>
<evidence type="ECO:0000256" key="2">
    <source>
        <dbReference type="ARBA" id="ARBA00022741"/>
    </source>
</evidence>
<keyword evidence="4" id="KW-0460">Magnesium</keyword>
<evidence type="ECO:0000313" key="6">
    <source>
        <dbReference type="Proteomes" id="UP001354971"/>
    </source>
</evidence>
<comment type="similarity">
    <text evidence="1 4">Belongs to the 5-formyltetrahydrofolate cyclo-ligase family.</text>
</comment>
<keyword evidence="3 4" id="KW-0067">ATP-binding</keyword>
<dbReference type="PANTHER" id="PTHR23407">
    <property type="entry name" value="ATPASE INHIBITOR/5-FORMYLTETRAHYDROFOLATE CYCLO-LIGASE"/>
    <property type="match status" value="1"/>
</dbReference>
<dbReference type="InterPro" id="IPR024185">
    <property type="entry name" value="FTHF_cligase-like_sf"/>
</dbReference>
<comment type="catalytic activity">
    <reaction evidence="4">
        <text>(6S)-5-formyl-5,6,7,8-tetrahydrofolate + ATP = (6R)-5,10-methenyltetrahydrofolate + ADP + phosphate</text>
        <dbReference type="Rhea" id="RHEA:10488"/>
        <dbReference type="ChEBI" id="CHEBI:30616"/>
        <dbReference type="ChEBI" id="CHEBI:43474"/>
        <dbReference type="ChEBI" id="CHEBI:57455"/>
        <dbReference type="ChEBI" id="CHEBI:57457"/>
        <dbReference type="ChEBI" id="CHEBI:456216"/>
        <dbReference type="EC" id="6.3.3.2"/>
    </reaction>
</comment>
<evidence type="ECO:0000256" key="1">
    <source>
        <dbReference type="ARBA" id="ARBA00010638"/>
    </source>
</evidence>
<dbReference type="GO" id="GO:0030272">
    <property type="term" value="F:5-formyltetrahydrofolate cyclo-ligase activity"/>
    <property type="evidence" value="ECO:0007669"/>
    <property type="project" value="UniProtKB-EC"/>
</dbReference>
<keyword evidence="4" id="KW-0479">Metal-binding</keyword>
<proteinExistence type="inferred from homology"/>
<dbReference type="PIRSF" id="PIRSF006806">
    <property type="entry name" value="FTHF_cligase"/>
    <property type="match status" value="1"/>
</dbReference>
<dbReference type="InterPro" id="IPR037171">
    <property type="entry name" value="NagB/RpiA_transferase-like"/>
</dbReference>
<evidence type="ECO:0000256" key="3">
    <source>
        <dbReference type="ARBA" id="ARBA00022840"/>
    </source>
</evidence>
<dbReference type="RefSeq" id="WP_330198548.1">
    <property type="nucleotide sequence ID" value="NZ_JAZDRP010000003.1"/>
</dbReference>
<dbReference type="PANTHER" id="PTHR23407:SF1">
    <property type="entry name" value="5-FORMYLTETRAHYDROFOLATE CYCLO-LIGASE"/>
    <property type="match status" value="1"/>
</dbReference>
<comment type="caution">
    <text evidence="5">The sequence shown here is derived from an EMBL/GenBank/DDBJ whole genome shotgun (WGS) entry which is preliminary data.</text>
</comment>
<protein>
    <recommendedName>
        <fullName evidence="4">5-formyltetrahydrofolate cyclo-ligase</fullName>
        <ecNumber evidence="4">6.3.3.2</ecNumber>
    </recommendedName>
</protein>